<organism evidence="1 2">
    <name type="scientific">Microdochium bolleyi</name>
    <dbReference type="NCBI Taxonomy" id="196109"/>
    <lineage>
        <taxon>Eukaryota</taxon>
        <taxon>Fungi</taxon>
        <taxon>Dikarya</taxon>
        <taxon>Ascomycota</taxon>
        <taxon>Pezizomycotina</taxon>
        <taxon>Sordariomycetes</taxon>
        <taxon>Xylariomycetidae</taxon>
        <taxon>Xylariales</taxon>
        <taxon>Microdochiaceae</taxon>
        <taxon>Microdochium</taxon>
    </lineage>
</organism>
<name>A0A136J1X6_9PEZI</name>
<keyword evidence="2" id="KW-1185">Reference proteome</keyword>
<accession>A0A136J1X6</accession>
<gene>
    <name evidence="1" type="ORF">Micbo1qcDRAFT_176117</name>
</gene>
<proteinExistence type="predicted"/>
<dbReference type="InParanoid" id="A0A136J1X6"/>
<dbReference type="Proteomes" id="UP000070501">
    <property type="component" value="Unassembled WGS sequence"/>
</dbReference>
<evidence type="ECO:0000313" key="2">
    <source>
        <dbReference type="Proteomes" id="UP000070501"/>
    </source>
</evidence>
<protein>
    <submittedName>
        <fullName evidence="1">Uncharacterized protein</fullName>
    </submittedName>
</protein>
<sequence length="176" mass="19052">MAMDVDAMSKSTSPGGLVPACPTWIVPRKARCRWGSSRAGQPLPPRHHRIASGPSRLASCIDLGAVLCSPHAVPEECVLQCSQLTCRCCEPSCQTREQNSLGSPGTTAGEQVTEQCLRRLSFRAQHLARFQTNGPTAYLSYFGLLPANASCESSGRAEHLAPLLLARHELAQDRRE</sequence>
<dbReference type="AlphaFoldDB" id="A0A136J1X6"/>
<evidence type="ECO:0000313" key="1">
    <source>
        <dbReference type="EMBL" id="KXJ91145.1"/>
    </source>
</evidence>
<reference evidence="2" key="1">
    <citation type="submission" date="2016-02" db="EMBL/GenBank/DDBJ databases">
        <title>Draft genome sequence of Microdochium bolleyi, a fungal endophyte of beachgrass.</title>
        <authorList>
            <consortium name="DOE Joint Genome Institute"/>
            <person name="David A.S."/>
            <person name="May G."/>
            <person name="Haridas S."/>
            <person name="Lim J."/>
            <person name="Wang M."/>
            <person name="Labutti K."/>
            <person name="Lipzen A."/>
            <person name="Barry K."/>
            <person name="Grigoriev I.V."/>
        </authorList>
    </citation>
    <scope>NUCLEOTIDE SEQUENCE [LARGE SCALE GENOMIC DNA]</scope>
    <source>
        <strain evidence="2">J235TASD1</strain>
    </source>
</reference>
<dbReference type="EMBL" id="KQ964251">
    <property type="protein sequence ID" value="KXJ91145.1"/>
    <property type="molecule type" value="Genomic_DNA"/>
</dbReference>